<proteinExistence type="inferred from homology"/>
<comment type="caution">
    <text evidence="6">The sequence shown here is derived from an EMBL/GenBank/DDBJ whole genome shotgun (WGS) entry which is preliminary data.</text>
</comment>
<feature type="signal peptide" evidence="5">
    <location>
        <begin position="1"/>
        <end position="31"/>
    </location>
</feature>
<dbReference type="SUPFAM" id="SSF52266">
    <property type="entry name" value="SGNH hydrolase"/>
    <property type="match status" value="1"/>
</dbReference>
<evidence type="ECO:0000256" key="1">
    <source>
        <dbReference type="ARBA" id="ARBA00008668"/>
    </source>
</evidence>
<dbReference type="Proteomes" id="UP000541444">
    <property type="component" value="Unassembled WGS sequence"/>
</dbReference>
<dbReference type="InterPro" id="IPR001087">
    <property type="entry name" value="GDSL"/>
</dbReference>
<evidence type="ECO:0000256" key="5">
    <source>
        <dbReference type="SAM" id="SignalP"/>
    </source>
</evidence>
<dbReference type="OrthoDB" id="1600564at2759"/>
<evidence type="ECO:0000256" key="2">
    <source>
        <dbReference type="ARBA" id="ARBA00022729"/>
    </source>
</evidence>
<organism evidence="6 7">
    <name type="scientific">Kingdonia uniflora</name>
    <dbReference type="NCBI Taxonomy" id="39325"/>
    <lineage>
        <taxon>Eukaryota</taxon>
        <taxon>Viridiplantae</taxon>
        <taxon>Streptophyta</taxon>
        <taxon>Embryophyta</taxon>
        <taxon>Tracheophyta</taxon>
        <taxon>Spermatophyta</taxon>
        <taxon>Magnoliopsida</taxon>
        <taxon>Ranunculales</taxon>
        <taxon>Circaeasteraceae</taxon>
        <taxon>Kingdonia</taxon>
    </lineage>
</organism>
<dbReference type="Pfam" id="PF00657">
    <property type="entry name" value="Lipase_GDSL"/>
    <property type="match status" value="1"/>
</dbReference>
<accession>A0A7J7NEJ3</accession>
<dbReference type="GO" id="GO:0016788">
    <property type="term" value="F:hydrolase activity, acting on ester bonds"/>
    <property type="evidence" value="ECO:0007669"/>
    <property type="project" value="InterPro"/>
</dbReference>
<gene>
    <name evidence="6" type="ORF">GIB67_018836</name>
</gene>
<name>A0A7J7NEJ3_9MAGN</name>
<protein>
    <recommendedName>
        <fullName evidence="8">GDSL esterase/lipase</fullName>
    </recommendedName>
</protein>
<evidence type="ECO:0000313" key="6">
    <source>
        <dbReference type="EMBL" id="KAF6165392.1"/>
    </source>
</evidence>
<keyword evidence="3" id="KW-0378">Hydrolase</keyword>
<feature type="chain" id="PRO_5029598766" description="GDSL esterase/lipase" evidence="5">
    <location>
        <begin position="32"/>
        <end position="389"/>
    </location>
</feature>
<dbReference type="InterPro" id="IPR035669">
    <property type="entry name" value="SGNH_plant_lipase-like"/>
</dbReference>
<keyword evidence="7" id="KW-1185">Reference proteome</keyword>
<dbReference type="PANTHER" id="PTHR22835:SF557">
    <property type="entry name" value="LIPASE_HYDROLASE FAMILY PROTEIN, PUTATIVE, EXPRESSED-RELATED"/>
    <property type="match status" value="1"/>
</dbReference>
<keyword evidence="4" id="KW-0325">Glycoprotein</keyword>
<dbReference type="Gene3D" id="3.40.50.1110">
    <property type="entry name" value="SGNH hydrolase"/>
    <property type="match status" value="1"/>
</dbReference>
<dbReference type="CDD" id="cd01837">
    <property type="entry name" value="SGNH_plant_lipase_like"/>
    <property type="match status" value="1"/>
</dbReference>
<dbReference type="AlphaFoldDB" id="A0A7J7NEJ3"/>
<dbReference type="EMBL" id="JACGCM010000854">
    <property type="protein sequence ID" value="KAF6165392.1"/>
    <property type="molecule type" value="Genomic_DNA"/>
</dbReference>
<evidence type="ECO:0000256" key="4">
    <source>
        <dbReference type="ARBA" id="ARBA00023180"/>
    </source>
</evidence>
<reference evidence="6 7" key="1">
    <citation type="journal article" date="2020" name="IScience">
        <title>Genome Sequencing of the Endangered Kingdonia uniflora (Circaeasteraceae, Ranunculales) Reveals Potential Mechanisms of Evolutionary Specialization.</title>
        <authorList>
            <person name="Sun Y."/>
            <person name="Deng T."/>
            <person name="Zhang A."/>
            <person name="Moore M.J."/>
            <person name="Landis J.B."/>
            <person name="Lin N."/>
            <person name="Zhang H."/>
            <person name="Zhang X."/>
            <person name="Huang J."/>
            <person name="Zhang X."/>
            <person name="Sun H."/>
            <person name="Wang H."/>
        </authorList>
    </citation>
    <scope>NUCLEOTIDE SEQUENCE [LARGE SCALE GENOMIC DNA]</scope>
    <source>
        <strain evidence="6">TB1705</strain>
        <tissue evidence="6">Leaf</tissue>
    </source>
</reference>
<dbReference type="PANTHER" id="PTHR22835">
    <property type="entry name" value="ZINC FINGER FYVE DOMAIN CONTAINING PROTEIN"/>
    <property type="match status" value="1"/>
</dbReference>
<evidence type="ECO:0000313" key="7">
    <source>
        <dbReference type="Proteomes" id="UP000541444"/>
    </source>
</evidence>
<sequence length="389" mass="42406">MESSYKPFSSQFSLIVLIIAFFAICHVSASAAPAPAPASFKKIYAFGDSFTDTGNTRSESGPNGFMHVSNLPYGMTFFRHPTNRYSDGRLVIDFVAETLSLPYLPPYLNSKADTSHGVNFAIAGSTAINHKFYVRHNITLNLTPQSLQTQLTWFRNFLASRGCQAGKGMPVMPQCKAVMDDALFWVGEIGVNDYAYSFGSSVSPITIQNLGIKSVSGFVQALLDMGAKYIVVQGVPPTGCLPLTLTLAALDDRDGMGCVGTANKQMGIHNSLLQGKLDGLQRQYPHAVISFADYLQAYNTILKNKEKYGFKEPFKACCGTGGGNYNFDILSSCGSREVSKACVNPSQFVNWDGIHLTEAMYKVLADLFIRQGFCRPSFAVLLSSKRRGG</sequence>
<evidence type="ECO:0000256" key="3">
    <source>
        <dbReference type="ARBA" id="ARBA00022801"/>
    </source>
</evidence>
<keyword evidence="2 5" id="KW-0732">Signal</keyword>
<evidence type="ECO:0008006" key="8">
    <source>
        <dbReference type="Google" id="ProtNLM"/>
    </source>
</evidence>
<dbReference type="InterPro" id="IPR036514">
    <property type="entry name" value="SGNH_hydro_sf"/>
</dbReference>
<comment type="similarity">
    <text evidence="1">Belongs to the 'GDSL' lipolytic enzyme family.</text>
</comment>